<protein>
    <recommendedName>
        <fullName evidence="3">F-box domain-containing protein</fullName>
    </recommendedName>
</protein>
<evidence type="ECO:0000313" key="2">
    <source>
        <dbReference type="Proteomes" id="UP001221142"/>
    </source>
</evidence>
<gene>
    <name evidence="1" type="ORF">FB45DRAFT_699224</name>
</gene>
<organism evidence="1 2">
    <name type="scientific">Roridomyces roridus</name>
    <dbReference type="NCBI Taxonomy" id="1738132"/>
    <lineage>
        <taxon>Eukaryota</taxon>
        <taxon>Fungi</taxon>
        <taxon>Dikarya</taxon>
        <taxon>Basidiomycota</taxon>
        <taxon>Agaricomycotina</taxon>
        <taxon>Agaricomycetes</taxon>
        <taxon>Agaricomycetidae</taxon>
        <taxon>Agaricales</taxon>
        <taxon>Marasmiineae</taxon>
        <taxon>Mycenaceae</taxon>
        <taxon>Roridomyces</taxon>
    </lineage>
</organism>
<accession>A0AAD7AZB7</accession>
<keyword evidence="2" id="KW-1185">Reference proteome</keyword>
<sequence>ISLLKRIPPEMVAEIFSLTVPSPWEMAGFRSREKHSPWILGHICSRWRAVALSTPSLWSLICL</sequence>
<reference evidence="1" key="1">
    <citation type="submission" date="2023-03" db="EMBL/GenBank/DDBJ databases">
        <title>Massive genome expansion in bonnet fungi (Mycena s.s.) driven by repeated elements and novel gene families across ecological guilds.</title>
        <authorList>
            <consortium name="Lawrence Berkeley National Laboratory"/>
            <person name="Harder C.B."/>
            <person name="Miyauchi S."/>
            <person name="Viragh M."/>
            <person name="Kuo A."/>
            <person name="Thoen E."/>
            <person name="Andreopoulos B."/>
            <person name="Lu D."/>
            <person name="Skrede I."/>
            <person name="Drula E."/>
            <person name="Henrissat B."/>
            <person name="Morin E."/>
            <person name="Kohler A."/>
            <person name="Barry K."/>
            <person name="LaButti K."/>
            <person name="Morin E."/>
            <person name="Salamov A."/>
            <person name="Lipzen A."/>
            <person name="Mereny Z."/>
            <person name="Hegedus B."/>
            <person name="Baldrian P."/>
            <person name="Stursova M."/>
            <person name="Weitz H."/>
            <person name="Taylor A."/>
            <person name="Grigoriev I.V."/>
            <person name="Nagy L.G."/>
            <person name="Martin F."/>
            <person name="Kauserud H."/>
        </authorList>
    </citation>
    <scope>NUCLEOTIDE SEQUENCE</scope>
    <source>
        <strain evidence="1">9284</strain>
    </source>
</reference>
<proteinExistence type="predicted"/>
<evidence type="ECO:0008006" key="3">
    <source>
        <dbReference type="Google" id="ProtNLM"/>
    </source>
</evidence>
<comment type="caution">
    <text evidence="1">The sequence shown here is derived from an EMBL/GenBank/DDBJ whole genome shotgun (WGS) entry which is preliminary data.</text>
</comment>
<dbReference type="EMBL" id="JARKIF010000077">
    <property type="protein sequence ID" value="KAJ7605341.1"/>
    <property type="molecule type" value="Genomic_DNA"/>
</dbReference>
<feature type="non-terminal residue" evidence="1">
    <location>
        <position position="63"/>
    </location>
</feature>
<dbReference type="Proteomes" id="UP001221142">
    <property type="component" value="Unassembled WGS sequence"/>
</dbReference>
<evidence type="ECO:0000313" key="1">
    <source>
        <dbReference type="EMBL" id="KAJ7605341.1"/>
    </source>
</evidence>
<name>A0AAD7AZB7_9AGAR</name>
<dbReference type="AlphaFoldDB" id="A0AAD7AZB7"/>
<dbReference type="Gene3D" id="1.20.1280.50">
    <property type="match status" value="1"/>
</dbReference>
<feature type="non-terminal residue" evidence="1">
    <location>
        <position position="1"/>
    </location>
</feature>